<keyword evidence="1" id="KW-0472">Membrane</keyword>
<feature type="transmembrane region" description="Helical" evidence="1">
    <location>
        <begin position="50"/>
        <end position="68"/>
    </location>
</feature>
<sequence>MQKATLGALFLDPSFIIIFFVILGTVANILIGVSMLPQDKRKKRFKIHRLIFYFVVISYGIFLWASHSPTTNEWFKYIVLAYFLFVIPITRRINITFHAILASFGLILLVGVVSFNVL</sequence>
<keyword evidence="1" id="KW-1133">Transmembrane helix</keyword>
<accession>A0A381Z1X8</accession>
<keyword evidence="1" id="KW-0812">Transmembrane</keyword>
<proteinExistence type="predicted"/>
<dbReference type="EMBL" id="UINC01019546">
    <property type="protein sequence ID" value="SVA82823.1"/>
    <property type="molecule type" value="Genomic_DNA"/>
</dbReference>
<dbReference type="AlphaFoldDB" id="A0A381Z1X8"/>
<feature type="transmembrane region" description="Helical" evidence="1">
    <location>
        <begin position="15"/>
        <end position="38"/>
    </location>
</feature>
<gene>
    <name evidence="2" type="ORF">METZ01_LOCUS135677</name>
</gene>
<evidence type="ECO:0000256" key="1">
    <source>
        <dbReference type="SAM" id="Phobius"/>
    </source>
</evidence>
<name>A0A381Z1X8_9ZZZZ</name>
<reference evidence="2" key="1">
    <citation type="submission" date="2018-05" db="EMBL/GenBank/DDBJ databases">
        <authorList>
            <person name="Lanie J.A."/>
            <person name="Ng W.-L."/>
            <person name="Kazmierczak K.M."/>
            <person name="Andrzejewski T.M."/>
            <person name="Davidsen T.M."/>
            <person name="Wayne K.J."/>
            <person name="Tettelin H."/>
            <person name="Glass J.I."/>
            <person name="Rusch D."/>
            <person name="Podicherti R."/>
            <person name="Tsui H.-C.T."/>
            <person name="Winkler M.E."/>
        </authorList>
    </citation>
    <scope>NUCLEOTIDE SEQUENCE</scope>
</reference>
<protein>
    <submittedName>
        <fullName evidence="2">Uncharacterized protein</fullName>
    </submittedName>
</protein>
<organism evidence="2">
    <name type="scientific">marine metagenome</name>
    <dbReference type="NCBI Taxonomy" id="408172"/>
    <lineage>
        <taxon>unclassified sequences</taxon>
        <taxon>metagenomes</taxon>
        <taxon>ecological metagenomes</taxon>
    </lineage>
</organism>
<feature type="transmembrane region" description="Helical" evidence="1">
    <location>
        <begin position="97"/>
        <end position="117"/>
    </location>
</feature>
<evidence type="ECO:0000313" key="2">
    <source>
        <dbReference type="EMBL" id="SVA82823.1"/>
    </source>
</evidence>